<organism evidence="1 2">
    <name type="scientific">Ventrimonas faecis</name>
    <dbReference type="NCBI Taxonomy" id="3133170"/>
    <lineage>
        <taxon>Bacteria</taxon>
        <taxon>Bacillati</taxon>
        <taxon>Bacillota</taxon>
        <taxon>Clostridia</taxon>
        <taxon>Lachnospirales</taxon>
        <taxon>Lachnospiraceae</taxon>
        <taxon>Ventrimonas</taxon>
    </lineage>
</organism>
<dbReference type="EMBL" id="JBBMFJ010000007">
    <property type="protein sequence ID" value="MEQ2562514.1"/>
    <property type="molecule type" value="Genomic_DNA"/>
</dbReference>
<comment type="caution">
    <text evidence="1">The sequence shown here is derived from an EMBL/GenBank/DDBJ whole genome shotgun (WGS) entry which is preliminary data.</text>
</comment>
<dbReference type="Proteomes" id="UP001437460">
    <property type="component" value="Unassembled WGS sequence"/>
</dbReference>
<protein>
    <submittedName>
        <fullName evidence="1">Uncharacterized protein</fullName>
    </submittedName>
</protein>
<accession>A0ABV1HK83</accession>
<dbReference type="RefSeq" id="WP_279221191.1">
    <property type="nucleotide sequence ID" value="NZ_JBBMFJ010000007.1"/>
</dbReference>
<gene>
    <name evidence="1" type="ORF">WMO41_04970</name>
</gene>
<evidence type="ECO:0000313" key="2">
    <source>
        <dbReference type="Proteomes" id="UP001437460"/>
    </source>
</evidence>
<name>A0ABV1HK83_9FIRM</name>
<keyword evidence="2" id="KW-1185">Reference proteome</keyword>
<sequence length="44" mass="5171">MLDFEEEIARFQPSLEVGDVETQIVKEDLTDMTDLMVELLKNRE</sequence>
<proteinExistence type="predicted"/>
<reference evidence="1 2" key="1">
    <citation type="submission" date="2024-03" db="EMBL/GenBank/DDBJ databases">
        <title>Human intestinal bacterial collection.</title>
        <authorList>
            <person name="Pauvert C."/>
            <person name="Hitch T.C.A."/>
            <person name="Clavel T."/>
        </authorList>
    </citation>
    <scope>NUCLEOTIDE SEQUENCE [LARGE SCALE GENOMIC DNA]</scope>
    <source>
        <strain evidence="1 2">CLA-AP-H27</strain>
    </source>
</reference>
<evidence type="ECO:0000313" key="1">
    <source>
        <dbReference type="EMBL" id="MEQ2562514.1"/>
    </source>
</evidence>